<dbReference type="InterPro" id="IPR006963">
    <property type="entry name" value="Mopterin_OxRdtase_4Fe-4S_dom"/>
</dbReference>
<name>A0A423UJ81_9ACTN</name>
<dbReference type="Gene3D" id="3.40.50.740">
    <property type="match status" value="1"/>
</dbReference>
<proteinExistence type="inferred from homology"/>
<keyword evidence="4" id="KW-0411">Iron-sulfur</keyword>
<dbReference type="SUPFAM" id="SSF53706">
    <property type="entry name" value="Formate dehydrogenase/DMSO reductase, domains 1-3"/>
    <property type="match status" value="1"/>
</dbReference>
<comment type="caution">
    <text evidence="7">The sequence shown here is derived from an EMBL/GenBank/DDBJ whole genome shotgun (WGS) entry which is preliminary data.</text>
</comment>
<dbReference type="RefSeq" id="WP_096227988.1">
    <property type="nucleotide sequence ID" value="NZ_BAABZN010000001.1"/>
</dbReference>
<evidence type="ECO:0000313" key="6">
    <source>
        <dbReference type="EMBL" id="MSA95459.1"/>
    </source>
</evidence>
<dbReference type="InterPro" id="IPR041930">
    <property type="entry name" value="Acetylene_hydratase"/>
</dbReference>
<evidence type="ECO:0000313" key="9">
    <source>
        <dbReference type="Proteomes" id="UP000462865"/>
    </source>
</evidence>
<dbReference type="EMBL" id="WKZA01000050">
    <property type="protein sequence ID" value="MSA95459.1"/>
    <property type="molecule type" value="Genomic_DNA"/>
</dbReference>
<reference evidence="6 9" key="4">
    <citation type="journal article" date="2019" name="Nat. Med.">
        <title>A library of human gut bacterial isolates paired with longitudinal multiomics data enables mechanistic microbiome research.</title>
        <authorList>
            <person name="Poyet M."/>
            <person name="Groussin M."/>
            <person name="Gibbons S.M."/>
            <person name="Avila-Pacheco J."/>
            <person name="Jiang X."/>
            <person name="Kearney S.M."/>
            <person name="Perrotta A.R."/>
            <person name="Berdy B."/>
            <person name="Zhao S."/>
            <person name="Lieberman T.D."/>
            <person name="Swanson P.K."/>
            <person name="Smith M."/>
            <person name="Roesemann S."/>
            <person name="Alexander J.E."/>
            <person name="Rich S.A."/>
            <person name="Livny J."/>
            <person name="Vlamakis H."/>
            <person name="Clish C."/>
            <person name="Bullock K."/>
            <person name="Deik A."/>
            <person name="Scott J."/>
            <person name="Pierce K.A."/>
            <person name="Xavier R.J."/>
            <person name="Alm E.J."/>
        </authorList>
    </citation>
    <scope>NUCLEOTIDE SEQUENCE [LARGE SCALE GENOMIC DNA]</scope>
    <source>
        <strain evidence="6 9">BIOML-A1</strain>
    </source>
</reference>
<dbReference type="Gene3D" id="2.40.40.20">
    <property type="match status" value="1"/>
</dbReference>
<dbReference type="InterPro" id="IPR037949">
    <property type="entry name" value="MopB_CT_Acetylene-hydratase"/>
</dbReference>
<dbReference type="GeneID" id="97354870"/>
<reference evidence="8" key="1">
    <citation type="submission" date="2018-05" db="EMBL/GenBank/DDBJ databases">
        <title>Genome Sequencing of selected type strains of the family Eggerthellaceae.</title>
        <authorList>
            <person name="Danylec N."/>
            <person name="Stoll D.A."/>
            <person name="Doetsch A."/>
            <person name="Huch M."/>
        </authorList>
    </citation>
    <scope>NUCLEOTIDE SEQUENCE [LARGE SCALE GENOMIC DNA]</scope>
    <source>
        <strain evidence="8">DSM 27213</strain>
    </source>
</reference>
<dbReference type="Pfam" id="PF00384">
    <property type="entry name" value="Molybdopterin"/>
    <property type="match status" value="1"/>
</dbReference>
<feature type="domain" description="4Fe-4S Mo/W bis-MGD-type" evidence="5">
    <location>
        <begin position="28"/>
        <end position="84"/>
    </location>
</feature>
<keyword evidence="3" id="KW-0408">Iron</keyword>
<comment type="similarity">
    <text evidence="1">Belongs to the prokaryotic molybdopterin-containing oxidoreductase family.</text>
</comment>
<dbReference type="CDD" id="cd02781">
    <property type="entry name" value="MopB_CT_Acetylene-hydratase"/>
    <property type="match status" value="1"/>
</dbReference>
<dbReference type="GO" id="GO:0043546">
    <property type="term" value="F:molybdopterin cofactor binding"/>
    <property type="evidence" value="ECO:0007669"/>
    <property type="project" value="InterPro"/>
</dbReference>
<dbReference type="Proteomes" id="UP000285258">
    <property type="component" value="Unassembled WGS sequence"/>
</dbReference>
<dbReference type="PANTHER" id="PTHR43742">
    <property type="entry name" value="TRIMETHYLAMINE-N-OXIDE REDUCTASE"/>
    <property type="match status" value="1"/>
</dbReference>
<dbReference type="Pfam" id="PF04879">
    <property type="entry name" value="Molybdop_Fe4S4"/>
    <property type="match status" value="1"/>
</dbReference>
<dbReference type="Gene3D" id="3.40.228.10">
    <property type="entry name" value="Dimethylsulfoxide Reductase, domain 2"/>
    <property type="match status" value="1"/>
</dbReference>
<evidence type="ECO:0000313" key="8">
    <source>
        <dbReference type="Proteomes" id="UP000285258"/>
    </source>
</evidence>
<dbReference type="GO" id="GO:0016491">
    <property type="term" value="F:oxidoreductase activity"/>
    <property type="evidence" value="ECO:0007669"/>
    <property type="project" value="InterPro"/>
</dbReference>
<dbReference type="InterPro" id="IPR006656">
    <property type="entry name" value="Mopterin_OxRdtase"/>
</dbReference>
<accession>A0A423UJ81</accession>
<dbReference type="PANTHER" id="PTHR43742:SF6">
    <property type="entry name" value="OXIDOREDUCTASE YYAE-RELATED"/>
    <property type="match status" value="1"/>
</dbReference>
<evidence type="ECO:0000259" key="5">
    <source>
        <dbReference type="PROSITE" id="PS51669"/>
    </source>
</evidence>
<reference evidence="7" key="3">
    <citation type="journal article" date="2019" name="Microbiol. Resour. Announc.">
        <title>Draft Genome Sequences of Type Strains of Gordonibacter faecihominis, Paraeggerthella hongkongensis, Parvibacter caecicola,Slackia equolifaciens, Slackia faecicanis, and Slackia isoflavoniconvertens.</title>
        <authorList>
            <person name="Danylec N."/>
            <person name="Stoll D.A."/>
            <person name="Dotsch A."/>
            <person name="Huch M."/>
        </authorList>
    </citation>
    <scope>NUCLEOTIDE SEQUENCE</scope>
    <source>
        <strain evidence="7">DSM 27213</strain>
    </source>
</reference>
<dbReference type="Proteomes" id="UP000462865">
    <property type="component" value="Unassembled WGS sequence"/>
</dbReference>
<dbReference type="SMART" id="SM00926">
    <property type="entry name" value="Molybdop_Fe4S4"/>
    <property type="match status" value="1"/>
</dbReference>
<dbReference type="PROSITE" id="PS51669">
    <property type="entry name" value="4FE4S_MOW_BIS_MGD"/>
    <property type="match status" value="1"/>
</dbReference>
<dbReference type="InterPro" id="IPR006657">
    <property type="entry name" value="MoPterin_dinucl-bd_dom"/>
</dbReference>
<evidence type="ECO:0000256" key="4">
    <source>
        <dbReference type="ARBA" id="ARBA00023014"/>
    </source>
</evidence>
<dbReference type="GO" id="GO:0018818">
    <property type="term" value="F:acetylene hydratase activity"/>
    <property type="evidence" value="ECO:0007669"/>
    <property type="project" value="InterPro"/>
</dbReference>
<dbReference type="EMBL" id="QIBW01000010">
    <property type="protein sequence ID" value="ROT89364.1"/>
    <property type="molecule type" value="Genomic_DNA"/>
</dbReference>
<dbReference type="InterPro" id="IPR050612">
    <property type="entry name" value="Prok_Mopterin_Oxidored"/>
</dbReference>
<evidence type="ECO:0000256" key="2">
    <source>
        <dbReference type="ARBA" id="ARBA00022723"/>
    </source>
</evidence>
<dbReference type="AlphaFoldDB" id="A0A423UJ81"/>
<gene>
    <name evidence="7" type="ORF">DMP12_09135</name>
    <name evidence="6" type="ORF">GKG38_10415</name>
</gene>
<evidence type="ECO:0000313" key="7">
    <source>
        <dbReference type="EMBL" id="ROT89364.1"/>
    </source>
</evidence>
<reference evidence="7" key="2">
    <citation type="journal article" date="2019" name="Int. J. Syst. Evol. Microbiol.">
        <title>Gordonibacter faecihominis is a later heterotypic synonym of Gordonibacter urolithinfaciens.</title>
        <authorList>
            <person name="Danylec N."/>
            <person name="Stoll D.A."/>
            <person name="Huch M."/>
        </authorList>
    </citation>
    <scope>NUCLEOTIDE SEQUENCE</scope>
    <source>
        <strain evidence="7">DSM 27213</strain>
    </source>
</reference>
<protein>
    <submittedName>
        <fullName evidence="7">Dehydrogenase</fullName>
    </submittedName>
    <submittedName>
        <fullName evidence="6">Molybdopterin-dependent oxidoreductase</fullName>
    </submittedName>
</protein>
<dbReference type="SUPFAM" id="SSF50692">
    <property type="entry name" value="ADC-like"/>
    <property type="match status" value="1"/>
</dbReference>
<sequence length="779" mass="88157">MLTNELEGVNKDVYKTDWQWQEGEYTVTRTNMWTAPGCHNGCSVLYYTKDGKVEKIEGDPLSPYNQGRLCMRCLDVVETFYHPDRLKYPLKRVGERGENKWERITWDEAYDDIAEHVRAIWEEYGPESIVSMQGTGRNICWQTPYLSYAAFGSPNFVLGFLSGDACYLPRTTIGHCFMGDFFVADCSQHLEKRFADPEYVFPDYMLICGNNALISNGDGFFGHWIVDVMKEGGTKLIVLDPSCTWLASKAEHWLQVRPGTDAAVVISMLGVIIEEDLYDHDFVENWCYGFDELAERCKDYPPEKAAEIAGIDADDIRAAARAYASGNPSTIQWGLKVDQTVCGIPLAQALLSLGAICGDIDVPGGMMIPRCAYDIPDSYGCGMWNLSDEMLGKMLGVDTSPLHALGFDPTANGDTVLLAIETGEPYPIRMLFIQSTNPIANMAADAPRVYNAMRSVDYNVVVDVFMTPTAVACADIVLPCGMSCERNSARVWWWPLRSIVKVADYYEAKSDEQIILELGKRLNPRLFPWETDVELMTWWIQSGNRFHAGWPHKTDQTFLDLTEKVIDWPDDWAYRKHELGWLRDDGQPGFNTNTGKCELYNTLFDAWGFDPLPYYEEPPESPISTPELFEEYPYVLTTGARTWEYFHSEERQVPRLRESHPDPLTDLHPDTAAKIGVCEGDWIWVENMRGKCKQRVRINASLKPDTVRSEHGWWFPETDGAEPNLFGVFDSNINNLTVQGVTGPTLYGAPYANQICKIYPVTKENDCSPSEIVTRKGGF</sequence>
<dbReference type="GO" id="GO:0046872">
    <property type="term" value="F:metal ion binding"/>
    <property type="evidence" value="ECO:0007669"/>
    <property type="project" value="UniProtKB-KW"/>
</dbReference>
<dbReference type="Gene3D" id="2.20.25.90">
    <property type="entry name" value="ADC-like domains"/>
    <property type="match status" value="1"/>
</dbReference>
<dbReference type="Pfam" id="PF01568">
    <property type="entry name" value="Molydop_binding"/>
    <property type="match status" value="1"/>
</dbReference>
<organism evidence="7 8">
    <name type="scientific">Gordonibacter urolithinfaciens</name>
    <dbReference type="NCBI Taxonomy" id="1335613"/>
    <lineage>
        <taxon>Bacteria</taxon>
        <taxon>Bacillati</taxon>
        <taxon>Actinomycetota</taxon>
        <taxon>Coriobacteriia</taxon>
        <taxon>Eggerthellales</taxon>
        <taxon>Eggerthellaceae</taxon>
        <taxon>Gordonibacter</taxon>
    </lineage>
</organism>
<evidence type="ECO:0000256" key="1">
    <source>
        <dbReference type="ARBA" id="ARBA00010312"/>
    </source>
</evidence>
<keyword evidence="2" id="KW-0479">Metal-binding</keyword>
<dbReference type="InterPro" id="IPR009010">
    <property type="entry name" value="Asp_de-COase-like_dom_sf"/>
</dbReference>
<dbReference type="GO" id="GO:0051536">
    <property type="term" value="F:iron-sulfur cluster binding"/>
    <property type="evidence" value="ECO:0007669"/>
    <property type="project" value="UniProtKB-KW"/>
</dbReference>
<evidence type="ECO:0000256" key="3">
    <source>
        <dbReference type="ARBA" id="ARBA00023004"/>
    </source>
</evidence>
<dbReference type="CDD" id="cd02759">
    <property type="entry name" value="MopB_Acetylene-hydratase"/>
    <property type="match status" value="1"/>
</dbReference>